<dbReference type="AlphaFoldDB" id="A0A4C1SGI7"/>
<organism evidence="1 2">
    <name type="scientific">Eumeta variegata</name>
    <name type="common">Bagworm moth</name>
    <name type="synonym">Eumeta japonica</name>
    <dbReference type="NCBI Taxonomy" id="151549"/>
    <lineage>
        <taxon>Eukaryota</taxon>
        <taxon>Metazoa</taxon>
        <taxon>Ecdysozoa</taxon>
        <taxon>Arthropoda</taxon>
        <taxon>Hexapoda</taxon>
        <taxon>Insecta</taxon>
        <taxon>Pterygota</taxon>
        <taxon>Neoptera</taxon>
        <taxon>Endopterygota</taxon>
        <taxon>Lepidoptera</taxon>
        <taxon>Glossata</taxon>
        <taxon>Ditrysia</taxon>
        <taxon>Tineoidea</taxon>
        <taxon>Psychidae</taxon>
        <taxon>Oiketicinae</taxon>
        <taxon>Eumeta</taxon>
    </lineage>
</organism>
<dbReference type="EMBL" id="BGZK01003435">
    <property type="protein sequence ID" value="GBP01242.1"/>
    <property type="molecule type" value="Genomic_DNA"/>
</dbReference>
<evidence type="ECO:0000313" key="1">
    <source>
        <dbReference type="EMBL" id="GBP01242.1"/>
    </source>
</evidence>
<reference evidence="1 2" key="1">
    <citation type="journal article" date="2019" name="Commun. Biol.">
        <title>The bagworm genome reveals a unique fibroin gene that provides high tensile strength.</title>
        <authorList>
            <person name="Kono N."/>
            <person name="Nakamura H."/>
            <person name="Ohtoshi R."/>
            <person name="Tomita M."/>
            <person name="Numata K."/>
            <person name="Arakawa K."/>
        </authorList>
    </citation>
    <scope>NUCLEOTIDE SEQUENCE [LARGE SCALE GENOMIC DNA]</scope>
</reference>
<accession>A0A4C1SGI7</accession>
<name>A0A4C1SGI7_EUMVA</name>
<proteinExistence type="predicted"/>
<evidence type="ECO:0000313" key="2">
    <source>
        <dbReference type="Proteomes" id="UP000299102"/>
    </source>
</evidence>
<dbReference type="Proteomes" id="UP000299102">
    <property type="component" value="Unassembled WGS sequence"/>
</dbReference>
<keyword evidence="2" id="KW-1185">Reference proteome</keyword>
<dbReference type="OrthoDB" id="7363161at2759"/>
<protein>
    <submittedName>
        <fullName evidence="1">Uncharacterized protein</fullName>
    </submittedName>
</protein>
<sequence length="162" mass="18861">MYATRQAALIEQNETLKTDFADVSARLQDQEEFMQQIIKEKVLREMELKDLVNKSNQSNSKLDRSIDVSYTEDQMISTLRASAPKLNSVKAEERVRIEQNRAFRKRSTKIFMSMNIKAQVKANHQLDEDVFMNTFKDEACPSANMSLFDEIRLSFGSLRKRK</sequence>
<gene>
    <name evidence="1" type="ORF">EVAR_97832_1</name>
</gene>
<comment type="caution">
    <text evidence="1">The sequence shown here is derived from an EMBL/GenBank/DDBJ whole genome shotgun (WGS) entry which is preliminary data.</text>
</comment>